<dbReference type="RefSeq" id="WP_068645949.1">
    <property type="nucleotide sequence ID" value="NZ_CP043611.1"/>
</dbReference>
<evidence type="ECO:0000256" key="1">
    <source>
        <dbReference type="SAM" id="SignalP"/>
    </source>
</evidence>
<dbReference type="OrthoDB" id="2811497at2"/>
<dbReference type="PROSITE" id="PS51257">
    <property type="entry name" value="PROKAR_LIPOPROTEIN"/>
    <property type="match status" value="1"/>
</dbReference>
<evidence type="ECO:0000313" key="3">
    <source>
        <dbReference type="EMBL" id="OAB48316.1"/>
    </source>
</evidence>
<keyword evidence="4" id="KW-1185">Reference proteome</keyword>
<dbReference type="InterPro" id="IPR036582">
    <property type="entry name" value="Mao_N_sf"/>
</dbReference>
<dbReference type="AlphaFoldDB" id="A0A168QX35"/>
<organism evidence="3 4">
    <name type="scientific">Paenibacillus antarcticus</name>
    <dbReference type="NCBI Taxonomy" id="253703"/>
    <lineage>
        <taxon>Bacteria</taxon>
        <taxon>Bacillati</taxon>
        <taxon>Bacillota</taxon>
        <taxon>Bacilli</taxon>
        <taxon>Bacillales</taxon>
        <taxon>Paenibacillaceae</taxon>
        <taxon>Paenibacillus</taxon>
    </lineage>
</organism>
<evidence type="ECO:0000259" key="2">
    <source>
        <dbReference type="Pfam" id="PF07833"/>
    </source>
</evidence>
<proteinExistence type="predicted"/>
<feature type="chain" id="PRO_5038663461" description="Copper amine oxidase-like N-terminal domain-containing protein" evidence="1">
    <location>
        <begin position="21"/>
        <end position="528"/>
    </location>
</feature>
<sequence length="528" mass="58855">MKRMKVLLASCLVSMLLILAGCQSVGGLDISKSLSDNLTVKSSESKQTLSLEIVPSGTEMNEEEQEMIELINSFSLTIDHAKVQDVSTSSVEGTLSLASKKLPFHLSVDKNNLVLWVQGAKQPISVSLDSMYADSGIDIADLQTSEQALELMSNLGKFLFKNASNPESVSVSSVTESVYGEAMSLQKLHIDVRGDELVGLAKSFLTSVSKDKEGVKELIGTLYDVYYPIFKSELGVSSSEEYLDEVELPLGLGTLNNLLDDKEATVIYLTNQLQKSLNELLVDYDKNVNEMFTETPEMKELFGKDTVLAMDFMFDKSLNVRKQKIDLTVQIPTTLELPIKQIKVHSTSEIWNVNKAVIANKIDISKGSLVVDVLNANLATPGKFLRNFDNQSDAYHFIKEDMNISQKYFYMNTLVDEEYDWYYDYALPIDVNQTKMVPIRYFAEELDAEIKWDSVLKQITVIDDITGSTIVLKNGSNQALVDGEKVKLSEPLMKVEGTYYVPLHFIAGALGSTVEWDNDSKAILIERP</sequence>
<dbReference type="Gene3D" id="3.30.457.10">
    <property type="entry name" value="Copper amine oxidase-like, N-terminal domain"/>
    <property type="match status" value="1"/>
</dbReference>
<protein>
    <recommendedName>
        <fullName evidence="2">Copper amine oxidase-like N-terminal domain-containing protein</fullName>
    </recommendedName>
</protein>
<dbReference type="EMBL" id="LVJI01000001">
    <property type="protein sequence ID" value="OAB48316.1"/>
    <property type="molecule type" value="Genomic_DNA"/>
</dbReference>
<feature type="domain" description="Copper amine oxidase-like N-terminal" evidence="2">
    <location>
        <begin position="428"/>
        <end position="525"/>
    </location>
</feature>
<dbReference type="Pfam" id="PF07833">
    <property type="entry name" value="Cu_amine_oxidN1"/>
    <property type="match status" value="1"/>
</dbReference>
<feature type="signal peptide" evidence="1">
    <location>
        <begin position="1"/>
        <end position="20"/>
    </location>
</feature>
<accession>A0A168QX35</accession>
<keyword evidence="1" id="KW-0732">Signal</keyword>
<reference evidence="3 4" key="1">
    <citation type="submission" date="2016-03" db="EMBL/GenBank/DDBJ databases">
        <title>Draft genome sequence of Paenibacillus antarcticus CECT 5836.</title>
        <authorList>
            <person name="Shin S.-K."/>
            <person name="Yi H."/>
        </authorList>
    </citation>
    <scope>NUCLEOTIDE SEQUENCE [LARGE SCALE GENOMIC DNA]</scope>
    <source>
        <strain evidence="3 4">CECT 5836</strain>
    </source>
</reference>
<dbReference type="Proteomes" id="UP000077355">
    <property type="component" value="Unassembled WGS sequence"/>
</dbReference>
<evidence type="ECO:0000313" key="4">
    <source>
        <dbReference type="Proteomes" id="UP000077355"/>
    </source>
</evidence>
<comment type="caution">
    <text evidence="3">The sequence shown here is derived from an EMBL/GenBank/DDBJ whole genome shotgun (WGS) entry which is preliminary data.</text>
</comment>
<dbReference type="InterPro" id="IPR012854">
    <property type="entry name" value="Cu_amine_oxidase-like_N"/>
</dbReference>
<gene>
    <name evidence="3" type="ORF">PBAT_01380</name>
</gene>
<dbReference type="SUPFAM" id="SSF55383">
    <property type="entry name" value="Copper amine oxidase, domain N"/>
    <property type="match status" value="1"/>
</dbReference>
<name>A0A168QX35_9BACL</name>